<organism evidence="1 2">
    <name type="scientific">Toxocara canis</name>
    <name type="common">Canine roundworm</name>
    <dbReference type="NCBI Taxonomy" id="6265"/>
    <lineage>
        <taxon>Eukaryota</taxon>
        <taxon>Metazoa</taxon>
        <taxon>Ecdysozoa</taxon>
        <taxon>Nematoda</taxon>
        <taxon>Chromadorea</taxon>
        <taxon>Rhabditida</taxon>
        <taxon>Spirurina</taxon>
        <taxon>Ascaridomorpha</taxon>
        <taxon>Ascaridoidea</taxon>
        <taxon>Toxocaridae</taxon>
        <taxon>Toxocara</taxon>
    </lineage>
</organism>
<keyword evidence="2" id="KW-1185">Reference proteome</keyword>
<reference evidence="1 2" key="1">
    <citation type="submission" date="2014-11" db="EMBL/GenBank/DDBJ databases">
        <title>Genetic blueprint of the zoonotic pathogen Toxocara canis.</title>
        <authorList>
            <person name="Zhu X.-Q."/>
            <person name="Korhonen P.K."/>
            <person name="Cai H."/>
            <person name="Young N.D."/>
            <person name="Nejsum P."/>
            <person name="von Samson-Himmelstjerna G."/>
            <person name="Boag P.R."/>
            <person name="Tan P."/>
            <person name="Li Q."/>
            <person name="Min J."/>
            <person name="Yang Y."/>
            <person name="Wang X."/>
            <person name="Fang X."/>
            <person name="Hall R.S."/>
            <person name="Hofmann A."/>
            <person name="Sternberg P.W."/>
            <person name="Jex A.R."/>
            <person name="Gasser R.B."/>
        </authorList>
    </citation>
    <scope>NUCLEOTIDE SEQUENCE [LARGE SCALE GENOMIC DNA]</scope>
    <source>
        <strain evidence="1">PN_DK_2014</strain>
    </source>
</reference>
<dbReference type="Proteomes" id="UP000031036">
    <property type="component" value="Unassembled WGS sequence"/>
</dbReference>
<gene>
    <name evidence="1" type="ORF">Tcan_00597</name>
</gene>
<accession>A0A0B2V8C7</accession>
<evidence type="ECO:0000313" key="2">
    <source>
        <dbReference type="Proteomes" id="UP000031036"/>
    </source>
</evidence>
<name>A0A0B2V8C7_TOXCA</name>
<dbReference type="AlphaFoldDB" id="A0A0B2V8C7"/>
<protein>
    <submittedName>
        <fullName evidence="1">Uncharacterized protein</fullName>
    </submittedName>
</protein>
<dbReference type="EMBL" id="JPKZ01002350">
    <property type="protein sequence ID" value="KHN77220.1"/>
    <property type="molecule type" value="Genomic_DNA"/>
</dbReference>
<feature type="non-terminal residue" evidence="1">
    <location>
        <position position="111"/>
    </location>
</feature>
<comment type="caution">
    <text evidence="1">The sequence shown here is derived from an EMBL/GenBank/DDBJ whole genome shotgun (WGS) entry which is preliminary data.</text>
</comment>
<sequence length="111" mass="12477">MVHAAESFWKLQANSITLSVSLKTSLSFSSASNVPLLEIVALQRSLSPEMIITVNSLQSVLSLERCATLLLESAGHYYWKKQAIRRQHRHSRSSYRLDKPTAQGDVMSVQF</sequence>
<evidence type="ECO:0000313" key="1">
    <source>
        <dbReference type="EMBL" id="KHN77220.1"/>
    </source>
</evidence>
<proteinExistence type="predicted"/>